<evidence type="ECO:0000256" key="2">
    <source>
        <dbReference type="ARBA" id="ARBA00005792"/>
    </source>
</evidence>
<comment type="similarity">
    <text evidence="2 10">Belongs to the Tom20 family.</text>
</comment>
<evidence type="ECO:0008006" key="14">
    <source>
        <dbReference type="Google" id="ProtNLM"/>
    </source>
</evidence>
<keyword evidence="8 10" id="KW-0496">Mitochondrion</keyword>
<dbReference type="InterPro" id="IPR023392">
    <property type="entry name" value="Tom20_dom_sf"/>
</dbReference>
<dbReference type="PRINTS" id="PR00351">
    <property type="entry name" value="OM20RECEPTOR"/>
</dbReference>
<dbReference type="InterPro" id="IPR022422">
    <property type="entry name" value="MAS20_rcpt_metazoan"/>
</dbReference>
<keyword evidence="7" id="KW-1133">Transmembrane helix</keyword>
<dbReference type="PANTHER" id="PTHR12430">
    <property type="entry name" value="MITOCHONDRIAL IMPORT RECEPTOR SUBUNIT TOM20"/>
    <property type="match status" value="1"/>
</dbReference>
<evidence type="ECO:0000256" key="10">
    <source>
        <dbReference type="PIRNR" id="PIRNR037707"/>
    </source>
</evidence>
<reference evidence="12" key="1">
    <citation type="submission" date="2023-10" db="EMBL/GenBank/DDBJ databases">
        <title>Genome assemblies of two species of porcelain crab, Petrolisthes cinctipes and Petrolisthes manimaculis (Anomura: Porcellanidae).</title>
        <authorList>
            <person name="Angst P."/>
        </authorList>
    </citation>
    <scope>NUCLEOTIDE SEQUENCE</scope>
    <source>
        <strain evidence="12">PB745_01</strain>
        <tissue evidence="12">Gill</tissue>
    </source>
</reference>
<gene>
    <name evidence="12" type="ORF">Pcinc_027304</name>
</gene>
<dbReference type="AlphaFoldDB" id="A0AAE1KAF9"/>
<evidence type="ECO:0000256" key="4">
    <source>
        <dbReference type="ARBA" id="ARBA00022692"/>
    </source>
</evidence>
<organism evidence="12 13">
    <name type="scientific">Petrolisthes cinctipes</name>
    <name type="common">Flat porcelain crab</name>
    <dbReference type="NCBI Taxonomy" id="88211"/>
    <lineage>
        <taxon>Eukaryota</taxon>
        <taxon>Metazoa</taxon>
        <taxon>Ecdysozoa</taxon>
        <taxon>Arthropoda</taxon>
        <taxon>Crustacea</taxon>
        <taxon>Multicrustacea</taxon>
        <taxon>Malacostraca</taxon>
        <taxon>Eumalacostraca</taxon>
        <taxon>Eucarida</taxon>
        <taxon>Decapoda</taxon>
        <taxon>Pleocyemata</taxon>
        <taxon>Anomura</taxon>
        <taxon>Galatheoidea</taxon>
        <taxon>Porcellanidae</taxon>
        <taxon>Petrolisthes</taxon>
    </lineage>
</organism>
<feature type="region of interest" description="Disordered" evidence="11">
    <location>
        <begin position="38"/>
        <end position="68"/>
    </location>
</feature>
<dbReference type="PANTHER" id="PTHR12430:SF0">
    <property type="entry name" value="TRANSLOCASE OF OUTER MITOCHONDRIAL MEMBRANE 20"/>
    <property type="match status" value="1"/>
</dbReference>
<dbReference type="GO" id="GO:0006886">
    <property type="term" value="P:intracellular protein transport"/>
    <property type="evidence" value="ECO:0007669"/>
    <property type="project" value="InterPro"/>
</dbReference>
<dbReference type="InterPro" id="IPR002056">
    <property type="entry name" value="MAS20"/>
</dbReference>
<dbReference type="PIRSF" id="PIRSF037707">
    <property type="entry name" value="MAS20_rcpt"/>
    <property type="match status" value="1"/>
</dbReference>
<evidence type="ECO:0000313" key="12">
    <source>
        <dbReference type="EMBL" id="KAK3867218.1"/>
    </source>
</evidence>
<evidence type="ECO:0000256" key="9">
    <source>
        <dbReference type="ARBA" id="ARBA00023136"/>
    </source>
</evidence>
<sequence length="182" mass="19446">MNTMLSKGTLGVCAGLAGAVFLGYCIYFDQRRRSHPNFKKTLRDKRRRRGVGSTGVGSTGGGAGNTVWPNLKDQEAVQKFFLAQVQCGEELLSQGDIEGGVDHLSRAIACGEELLSQGDIEGGVDHLSRAVAVCGQPQQLLQVLQQTLPPQVFTLLLHKLPLTGESILKAAGGTKVSEEDVE</sequence>
<dbReference type="Pfam" id="PF02064">
    <property type="entry name" value="MAS20"/>
    <property type="match status" value="1"/>
</dbReference>
<dbReference type="GO" id="GO:0016031">
    <property type="term" value="P:tRNA import into mitochondrion"/>
    <property type="evidence" value="ECO:0007669"/>
    <property type="project" value="TreeGrafter"/>
</dbReference>
<evidence type="ECO:0000256" key="7">
    <source>
        <dbReference type="ARBA" id="ARBA00022989"/>
    </source>
</evidence>
<comment type="subcellular location">
    <subcellularLocation>
        <location evidence="1">Mitochondrion outer membrane</location>
        <topology evidence="1">Single-pass membrane protein</topology>
    </subcellularLocation>
</comment>
<dbReference type="PRINTS" id="PR01989">
    <property type="entry name" value="EUOM20RECPTR"/>
</dbReference>
<keyword evidence="6" id="KW-0653">Protein transport</keyword>
<keyword evidence="4" id="KW-0812">Transmembrane</keyword>
<evidence type="ECO:0000256" key="5">
    <source>
        <dbReference type="ARBA" id="ARBA00022787"/>
    </source>
</evidence>
<dbReference type="GO" id="GO:0030943">
    <property type="term" value="F:mitochondrion targeting sequence binding"/>
    <property type="evidence" value="ECO:0007669"/>
    <property type="project" value="TreeGrafter"/>
</dbReference>
<evidence type="ECO:0000256" key="6">
    <source>
        <dbReference type="ARBA" id="ARBA00022927"/>
    </source>
</evidence>
<feature type="compositionally biased region" description="Gly residues" evidence="11">
    <location>
        <begin position="52"/>
        <end position="64"/>
    </location>
</feature>
<keyword evidence="9 10" id="KW-0472">Membrane</keyword>
<accession>A0AAE1KAF9</accession>
<dbReference type="Gene3D" id="1.20.960.10">
    <property type="entry name" value="Mitochondrial outer membrane translocase complex, subunit Tom20 domain"/>
    <property type="match status" value="2"/>
</dbReference>
<protein>
    <recommendedName>
        <fullName evidence="14">Mitochondrial import receptor subunit TOM20 homolog</fullName>
    </recommendedName>
</protein>
<evidence type="ECO:0000256" key="11">
    <source>
        <dbReference type="SAM" id="MobiDB-lite"/>
    </source>
</evidence>
<dbReference type="EMBL" id="JAWQEG010003254">
    <property type="protein sequence ID" value="KAK3867218.1"/>
    <property type="molecule type" value="Genomic_DNA"/>
</dbReference>
<dbReference type="SUPFAM" id="SSF47157">
    <property type="entry name" value="Mitochondrial import receptor subunit Tom20"/>
    <property type="match status" value="2"/>
</dbReference>
<evidence type="ECO:0000256" key="3">
    <source>
        <dbReference type="ARBA" id="ARBA00022448"/>
    </source>
</evidence>
<evidence type="ECO:0000256" key="8">
    <source>
        <dbReference type="ARBA" id="ARBA00023128"/>
    </source>
</evidence>
<keyword evidence="13" id="KW-1185">Reference proteome</keyword>
<evidence type="ECO:0000256" key="1">
    <source>
        <dbReference type="ARBA" id="ARBA00004572"/>
    </source>
</evidence>
<dbReference type="GO" id="GO:0006605">
    <property type="term" value="P:protein targeting"/>
    <property type="evidence" value="ECO:0007669"/>
    <property type="project" value="InterPro"/>
</dbReference>
<keyword evidence="3" id="KW-0813">Transport</keyword>
<dbReference type="GO" id="GO:0008320">
    <property type="term" value="F:protein transmembrane transporter activity"/>
    <property type="evidence" value="ECO:0007669"/>
    <property type="project" value="TreeGrafter"/>
</dbReference>
<dbReference type="GO" id="GO:0030150">
    <property type="term" value="P:protein import into mitochondrial matrix"/>
    <property type="evidence" value="ECO:0007669"/>
    <property type="project" value="TreeGrafter"/>
</dbReference>
<name>A0AAE1KAF9_PETCI</name>
<proteinExistence type="inferred from homology"/>
<dbReference type="GO" id="GO:0005742">
    <property type="term" value="C:mitochondrial outer membrane translocase complex"/>
    <property type="evidence" value="ECO:0007669"/>
    <property type="project" value="UniProtKB-UniRule"/>
</dbReference>
<feature type="compositionally biased region" description="Basic residues" evidence="11">
    <location>
        <begin position="38"/>
        <end position="50"/>
    </location>
</feature>
<comment type="caution">
    <text evidence="12">The sequence shown here is derived from an EMBL/GenBank/DDBJ whole genome shotgun (WGS) entry which is preliminary data.</text>
</comment>
<evidence type="ECO:0000313" key="13">
    <source>
        <dbReference type="Proteomes" id="UP001286313"/>
    </source>
</evidence>
<keyword evidence="5 10" id="KW-1000">Mitochondrion outer membrane</keyword>
<dbReference type="Proteomes" id="UP001286313">
    <property type="component" value="Unassembled WGS sequence"/>
</dbReference>